<dbReference type="Proteomes" id="UP000234681">
    <property type="component" value="Chromosome 19"/>
</dbReference>
<reference evidence="2" key="1">
    <citation type="submission" date="2005-09" db="EMBL/GenBank/DDBJ databases">
        <authorList>
            <person name="Mural R.J."/>
            <person name="Li P.W."/>
            <person name="Adams M.D."/>
            <person name="Amanatides P.G."/>
            <person name="Baden-Tillson H."/>
            <person name="Barnstead M."/>
            <person name="Chin S.H."/>
            <person name="Dew I."/>
            <person name="Evans C.A."/>
            <person name="Ferriera S."/>
            <person name="Flanigan M."/>
            <person name="Fosler C."/>
            <person name="Glodek A."/>
            <person name="Gu Z."/>
            <person name="Holt R.A."/>
            <person name="Jennings D."/>
            <person name="Kraft C.L."/>
            <person name="Lu F."/>
            <person name="Nguyen T."/>
            <person name="Nusskern D.R."/>
            <person name="Pfannkoch C.M."/>
            <person name="Sitter C."/>
            <person name="Sutton G.G."/>
            <person name="Venter J.C."/>
            <person name="Wang Z."/>
            <person name="Woodage T."/>
            <person name="Zheng X.H."/>
            <person name="Zhong F."/>
        </authorList>
    </citation>
    <scope>NUCLEOTIDE SEQUENCE [LARGE SCALE GENOMIC DNA]</scope>
    <source>
        <strain>BN</strain>
        <strain evidence="2">Sprague-Dawley</strain>
    </source>
</reference>
<sequence length="152" mass="16889">METLCCALSKCKAISQLDLTDNLLDDSGLRCLLGYLPQLPISGWLDLSHNSISQEGVLYLLETLPSYPHIQEVSVSLGTKQIFRMHFSKEEGTGTILRLCECSFSTEQVSRLTSNLSHQQLTELWLTKCGLDPPQLTTLLNLVNRPAGLLDL</sequence>
<dbReference type="Pfam" id="PF13516">
    <property type="entry name" value="LRR_6"/>
    <property type="match status" value="2"/>
</dbReference>
<dbReference type="AlphaFoldDB" id="A6JY62"/>
<dbReference type="SUPFAM" id="SSF52047">
    <property type="entry name" value="RNI-like"/>
    <property type="match status" value="1"/>
</dbReference>
<organism evidence="1 2">
    <name type="scientific">Rattus norvegicus</name>
    <name type="common">Rat</name>
    <dbReference type="NCBI Taxonomy" id="10116"/>
    <lineage>
        <taxon>Eukaryota</taxon>
        <taxon>Metazoa</taxon>
        <taxon>Chordata</taxon>
        <taxon>Craniata</taxon>
        <taxon>Vertebrata</taxon>
        <taxon>Euteleostomi</taxon>
        <taxon>Mammalia</taxon>
        <taxon>Eutheria</taxon>
        <taxon>Euarchontoglires</taxon>
        <taxon>Glires</taxon>
        <taxon>Rodentia</taxon>
        <taxon>Myomorpha</taxon>
        <taxon>Muroidea</taxon>
        <taxon>Muridae</taxon>
        <taxon>Murinae</taxon>
        <taxon>Rattus</taxon>
    </lineage>
</organism>
<gene>
    <name evidence="1" type="ORF">rCG_39028</name>
</gene>
<dbReference type="EMBL" id="CH474006">
    <property type="protein sequence ID" value="EDL87340.1"/>
    <property type="molecule type" value="Genomic_DNA"/>
</dbReference>
<evidence type="ECO:0000313" key="2">
    <source>
        <dbReference type="Proteomes" id="UP000234681"/>
    </source>
</evidence>
<accession>A6JY62</accession>
<protein>
    <submittedName>
        <fullName evidence="1">RCG39028</fullName>
    </submittedName>
</protein>
<dbReference type="InterPro" id="IPR001611">
    <property type="entry name" value="Leu-rich_rpt"/>
</dbReference>
<name>A6JY62_RAT</name>
<dbReference type="InterPro" id="IPR032675">
    <property type="entry name" value="LRR_dom_sf"/>
</dbReference>
<feature type="non-terminal residue" evidence="1">
    <location>
        <position position="152"/>
    </location>
</feature>
<proteinExistence type="predicted"/>
<dbReference type="Gene3D" id="3.80.10.10">
    <property type="entry name" value="Ribonuclease Inhibitor"/>
    <property type="match status" value="1"/>
</dbReference>
<evidence type="ECO:0000313" key="1">
    <source>
        <dbReference type="EMBL" id="EDL87340.1"/>
    </source>
</evidence>